<gene>
    <name evidence="1" type="ORF">IEQ34_026492</name>
</gene>
<accession>A0AAV7FLG1</accession>
<dbReference type="EMBL" id="JAGFBR010000756">
    <property type="protein sequence ID" value="KAH0436085.1"/>
    <property type="molecule type" value="Genomic_DNA"/>
</dbReference>
<evidence type="ECO:0000313" key="1">
    <source>
        <dbReference type="EMBL" id="KAH0436085.1"/>
    </source>
</evidence>
<proteinExistence type="predicted"/>
<dbReference type="Proteomes" id="UP000775213">
    <property type="component" value="Unassembled WGS sequence"/>
</dbReference>
<protein>
    <submittedName>
        <fullName evidence="1">Uncharacterized protein</fullName>
    </submittedName>
</protein>
<comment type="caution">
    <text evidence="1">The sequence shown here is derived from an EMBL/GenBank/DDBJ whole genome shotgun (WGS) entry which is preliminary data.</text>
</comment>
<reference evidence="1 2" key="1">
    <citation type="journal article" date="2021" name="Hortic Res">
        <title>Chromosome-scale assembly of the Dendrobium chrysotoxum genome enhances the understanding of orchid evolution.</title>
        <authorList>
            <person name="Zhang Y."/>
            <person name="Zhang G.Q."/>
            <person name="Zhang D."/>
            <person name="Liu X.D."/>
            <person name="Xu X.Y."/>
            <person name="Sun W.H."/>
            <person name="Yu X."/>
            <person name="Zhu X."/>
            <person name="Wang Z.W."/>
            <person name="Zhao X."/>
            <person name="Zhong W.Y."/>
            <person name="Chen H."/>
            <person name="Yin W.L."/>
            <person name="Huang T."/>
            <person name="Niu S.C."/>
            <person name="Liu Z.J."/>
        </authorList>
    </citation>
    <scope>NUCLEOTIDE SEQUENCE [LARGE SCALE GENOMIC DNA]</scope>
    <source>
        <strain evidence="1">Lindl</strain>
    </source>
</reference>
<sequence>MFCSSLVRIGVTDRDWKMDKRKLMKYKGAKMRRTCQFLIRKMRASHMILKSLLYNNEKTFRGAL</sequence>
<evidence type="ECO:0000313" key="2">
    <source>
        <dbReference type="Proteomes" id="UP000775213"/>
    </source>
</evidence>
<name>A0AAV7FLG1_DENCH</name>
<keyword evidence="2" id="KW-1185">Reference proteome</keyword>
<organism evidence="1 2">
    <name type="scientific">Dendrobium chrysotoxum</name>
    <name type="common">Orchid</name>
    <dbReference type="NCBI Taxonomy" id="161865"/>
    <lineage>
        <taxon>Eukaryota</taxon>
        <taxon>Viridiplantae</taxon>
        <taxon>Streptophyta</taxon>
        <taxon>Embryophyta</taxon>
        <taxon>Tracheophyta</taxon>
        <taxon>Spermatophyta</taxon>
        <taxon>Magnoliopsida</taxon>
        <taxon>Liliopsida</taxon>
        <taxon>Asparagales</taxon>
        <taxon>Orchidaceae</taxon>
        <taxon>Epidendroideae</taxon>
        <taxon>Malaxideae</taxon>
        <taxon>Dendrobiinae</taxon>
        <taxon>Dendrobium</taxon>
    </lineage>
</organism>
<dbReference type="AlphaFoldDB" id="A0AAV7FLG1"/>